<dbReference type="AlphaFoldDB" id="A0A8S2G8R6"/>
<evidence type="ECO:0000313" key="3">
    <source>
        <dbReference type="Proteomes" id="UP000677228"/>
    </source>
</evidence>
<dbReference type="EMBL" id="CAJNOK010067749">
    <property type="protein sequence ID" value="CAF1655293.1"/>
    <property type="molecule type" value="Genomic_DNA"/>
</dbReference>
<name>A0A8S2G8R6_9BILA</name>
<gene>
    <name evidence="1" type="ORF">OVA965_LOCUS45037</name>
    <name evidence="2" type="ORF">TMI583_LOCUS48192</name>
</gene>
<dbReference type="Proteomes" id="UP000682733">
    <property type="component" value="Unassembled WGS sequence"/>
</dbReference>
<organism evidence="1 3">
    <name type="scientific">Didymodactylos carnosus</name>
    <dbReference type="NCBI Taxonomy" id="1234261"/>
    <lineage>
        <taxon>Eukaryota</taxon>
        <taxon>Metazoa</taxon>
        <taxon>Spiralia</taxon>
        <taxon>Gnathifera</taxon>
        <taxon>Rotifera</taxon>
        <taxon>Eurotatoria</taxon>
        <taxon>Bdelloidea</taxon>
        <taxon>Philodinida</taxon>
        <taxon>Philodinidae</taxon>
        <taxon>Didymodactylos</taxon>
    </lineage>
</organism>
<comment type="caution">
    <text evidence="1">The sequence shown here is derived from an EMBL/GenBank/DDBJ whole genome shotgun (WGS) entry which is preliminary data.</text>
</comment>
<evidence type="ECO:0000313" key="2">
    <source>
        <dbReference type="EMBL" id="CAF4506840.1"/>
    </source>
</evidence>
<sequence length="116" mass="13069">CRICNITVDFMIVTDNESNIFQLNFWDNNYNILDREAEYEIKQISIRTFRDEVTGTVGKESFMIRISGNEIVPFQMPEITSSSSSVDVGVTTATNSSNLISHRETTGSVGDMCKEN</sequence>
<dbReference type="EMBL" id="CAJOBA010097015">
    <property type="protein sequence ID" value="CAF4506840.1"/>
    <property type="molecule type" value="Genomic_DNA"/>
</dbReference>
<reference evidence="1" key="1">
    <citation type="submission" date="2021-02" db="EMBL/GenBank/DDBJ databases">
        <authorList>
            <person name="Nowell W R."/>
        </authorList>
    </citation>
    <scope>NUCLEOTIDE SEQUENCE</scope>
</reference>
<dbReference type="Proteomes" id="UP000677228">
    <property type="component" value="Unassembled WGS sequence"/>
</dbReference>
<evidence type="ECO:0000313" key="1">
    <source>
        <dbReference type="EMBL" id="CAF1655293.1"/>
    </source>
</evidence>
<feature type="non-terminal residue" evidence="1">
    <location>
        <position position="1"/>
    </location>
</feature>
<protein>
    <submittedName>
        <fullName evidence="1">Uncharacterized protein</fullName>
    </submittedName>
</protein>
<accession>A0A8S2G8R6</accession>
<proteinExistence type="predicted"/>